<proteinExistence type="predicted"/>
<dbReference type="SMART" id="SM00474">
    <property type="entry name" value="35EXOc"/>
    <property type="match status" value="1"/>
</dbReference>
<gene>
    <name evidence="5" type="ORF">EX30DRAFT_310035</name>
</gene>
<dbReference type="EMBL" id="ML220142">
    <property type="protein sequence ID" value="TGZ78389.1"/>
    <property type="molecule type" value="Genomic_DNA"/>
</dbReference>
<protein>
    <submittedName>
        <fullName evidence="5">Ribonuclease H-like protein</fullName>
    </submittedName>
</protein>
<dbReference type="Gene3D" id="3.30.420.10">
    <property type="entry name" value="Ribonuclease H-like superfamily/Ribonuclease H"/>
    <property type="match status" value="1"/>
</dbReference>
<sequence length="430" mass="49193">MEAKLSLKDEDPGKAWLHTLYKNSNGDPVAMKYCKTIEDCERELARYLDERVVGFDMEWLQYTSSRSISFSQFPRQNVAMIQIANESTVTLCHIGQMVAPPEAANDETKLISPTLQRIIQSETILKVGVNVTNDARRLRDYVFLRPRNIFELSDLHNLVESHENNEAKISRRLVALSRLTQLYMLLPLDKGPVRTSNWDRPVNDLQLKYAAADAYVGFRIFHVLEERRRALRPRPPLPVARIIDDLPAPIESRRLTPKEETDILAEVHGENPLGVIDASSSSPAAKKTRSKSPSASKIRAAAKSTVPPAPEFQRAALWLEDFHKKNPDAKSTNSQLRAYALWHVFEQDLDTVCRLWRDPPLKVVTVTGYIAEAIRLDKLPFKVERFRNEVYPLAFKKYLYDSLLERAELEGEGEEKQEGQKEDEGKEEKE</sequence>
<keyword evidence="6" id="KW-1185">Reference proteome</keyword>
<name>A0A4S2MRD5_9PEZI</name>
<dbReference type="InterPro" id="IPR051132">
    <property type="entry name" value="3-5_Exonuclease_domain"/>
</dbReference>
<evidence type="ECO:0000256" key="3">
    <source>
        <dbReference type="SAM" id="MobiDB-lite"/>
    </source>
</evidence>
<dbReference type="CDD" id="cd06141">
    <property type="entry name" value="WRN_exo"/>
    <property type="match status" value="1"/>
</dbReference>
<reference evidence="5 6" key="1">
    <citation type="submission" date="2019-04" db="EMBL/GenBank/DDBJ databases">
        <title>Comparative genomics and transcriptomics to analyze fruiting body development in filamentous ascomycetes.</title>
        <authorList>
            <consortium name="DOE Joint Genome Institute"/>
            <person name="Lutkenhaus R."/>
            <person name="Traeger S."/>
            <person name="Breuer J."/>
            <person name="Kuo A."/>
            <person name="Lipzen A."/>
            <person name="Pangilinan J."/>
            <person name="Dilworth D."/>
            <person name="Sandor L."/>
            <person name="Poggeler S."/>
            <person name="Barry K."/>
            <person name="Grigoriev I.V."/>
            <person name="Nowrousian M."/>
        </authorList>
    </citation>
    <scope>NUCLEOTIDE SEQUENCE [LARGE SCALE GENOMIC DNA]</scope>
    <source>
        <strain evidence="5 6">CBS 389.68</strain>
    </source>
</reference>
<keyword evidence="1" id="KW-0540">Nuclease</keyword>
<dbReference type="GO" id="GO:0003676">
    <property type="term" value="F:nucleic acid binding"/>
    <property type="evidence" value="ECO:0007669"/>
    <property type="project" value="InterPro"/>
</dbReference>
<feature type="region of interest" description="Disordered" evidence="3">
    <location>
        <begin position="409"/>
        <end position="430"/>
    </location>
</feature>
<dbReference type="STRING" id="341454.A0A4S2MRD5"/>
<dbReference type="OrthoDB" id="1920326at2759"/>
<dbReference type="GO" id="GO:0006139">
    <property type="term" value="P:nucleobase-containing compound metabolic process"/>
    <property type="evidence" value="ECO:0007669"/>
    <property type="project" value="InterPro"/>
</dbReference>
<dbReference type="InterPro" id="IPR036397">
    <property type="entry name" value="RNaseH_sf"/>
</dbReference>
<dbReference type="PANTHER" id="PTHR13620">
    <property type="entry name" value="3-5 EXONUCLEASE"/>
    <property type="match status" value="1"/>
</dbReference>
<organism evidence="5 6">
    <name type="scientific">Ascodesmis nigricans</name>
    <dbReference type="NCBI Taxonomy" id="341454"/>
    <lineage>
        <taxon>Eukaryota</taxon>
        <taxon>Fungi</taxon>
        <taxon>Dikarya</taxon>
        <taxon>Ascomycota</taxon>
        <taxon>Pezizomycotina</taxon>
        <taxon>Pezizomycetes</taxon>
        <taxon>Pezizales</taxon>
        <taxon>Ascodesmidaceae</taxon>
        <taxon>Ascodesmis</taxon>
    </lineage>
</organism>
<dbReference type="Proteomes" id="UP000298138">
    <property type="component" value="Unassembled WGS sequence"/>
</dbReference>
<dbReference type="GO" id="GO:0005737">
    <property type="term" value="C:cytoplasm"/>
    <property type="evidence" value="ECO:0007669"/>
    <property type="project" value="TreeGrafter"/>
</dbReference>
<dbReference type="Pfam" id="PF01612">
    <property type="entry name" value="DNA_pol_A_exo1"/>
    <property type="match status" value="1"/>
</dbReference>
<accession>A0A4S2MRD5</accession>
<keyword evidence="2" id="KW-0378">Hydrolase</keyword>
<dbReference type="AlphaFoldDB" id="A0A4S2MRD5"/>
<evidence type="ECO:0000256" key="2">
    <source>
        <dbReference type="ARBA" id="ARBA00022801"/>
    </source>
</evidence>
<dbReference type="InterPro" id="IPR012337">
    <property type="entry name" value="RNaseH-like_sf"/>
</dbReference>
<feature type="domain" description="3'-5' exonuclease" evidence="4">
    <location>
        <begin position="31"/>
        <end position="229"/>
    </location>
</feature>
<dbReference type="GO" id="GO:0008408">
    <property type="term" value="F:3'-5' exonuclease activity"/>
    <property type="evidence" value="ECO:0007669"/>
    <property type="project" value="InterPro"/>
</dbReference>
<evidence type="ECO:0000313" key="5">
    <source>
        <dbReference type="EMBL" id="TGZ78389.1"/>
    </source>
</evidence>
<feature type="region of interest" description="Disordered" evidence="3">
    <location>
        <begin position="275"/>
        <end position="303"/>
    </location>
</feature>
<evidence type="ECO:0000256" key="1">
    <source>
        <dbReference type="ARBA" id="ARBA00022722"/>
    </source>
</evidence>
<dbReference type="GO" id="GO:0005634">
    <property type="term" value="C:nucleus"/>
    <property type="evidence" value="ECO:0007669"/>
    <property type="project" value="TreeGrafter"/>
</dbReference>
<dbReference type="InParanoid" id="A0A4S2MRD5"/>
<dbReference type="InterPro" id="IPR002562">
    <property type="entry name" value="3'-5'_exonuclease_dom"/>
</dbReference>
<evidence type="ECO:0000313" key="6">
    <source>
        <dbReference type="Proteomes" id="UP000298138"/>
    </source>
</evidence>
<dbReference type="SUPFAM" id="SSF53098">
    <property type="entry name" value="Ribonuclease H-like"/>
    <property type="match status" value="1"/>
</dbReference>
<evidence type="ECO:0000259" key="4">
    <source>
        <dbReference type="SMART" id="SM00474"/>
    </source>
</evidence>
<dbReference type="PANTHER" id="PTHR13620:SF104">
    <property type="entry name" value="EXONUCLEASE 3'-5' DOMAIN-CONTAINING PROTEIN 2"/>
    <property type="match status" value="1"/>
</dbReference>